<keyword evidence="4" id="KW-1185">Reference proteome</keyword>
<feature type="compositionally biased region" description="Low complexity" evidence="2">
    <location>
        <begin position="475"/>
        <end position="484"/>
    </location>
</feature>
<reference evidence="3" key="1">
    <citation type="submission" date="2023-03" db="EMBL/GenBank/DDBJ databases">
        <title>Massive genome expansion in bonnet fungi (Mycena s.s.) driven by repeated elements and novel gene families across ecological guilds.</title>
        <authorList>
            <consortium name="Lawrence Berkeley National Laboratory"/>
            <person name="Harder C.B."/>
            <person name="Miyauchi S."/>
            <person name="Viragh M."/>
            <person name="Kuo A."/>
            <person name="Thoen E."/>
            <person name="Andreopoulos B."/>
            <person name="Lu D."/>
            <person name="Skrede I."/>
            <person name="Drula E."/>
            <person name="Henrissat B."/>
            <person name="Morin E."/>
            <person name="Kohler A."/>
            <person name="Barry K."/>
            <person name="LaButti K."/>
            <person name="Morin E."/>
            <person name="Salamov A."/>
            <person name="Lipzen A."/>
            <person name="Mereny Z."/>
            <person name="Hegedus B."/>
            <person name="Baldrian P."/>
            <person name="Stursova M."/>
            <person name="Weitz H."/>
            <person name="Taylor A."/>
            <person name="Grigoriev I.V."/>
            <person name="Nagy L.G."/>
            <person name="Martin F."/>
            <person name="Kauserud H."/>
        </authorList>
    </citation>
    <scope>NUCLEOTIDE SEQUENCE</scope>
    <source>
        <strain evidence="3">CBHHK002</strain>
    </source>
</reference>
<sequence length="579" mass="64922">MPLVSAAQKYDKCIDGAGSIGATTLRVDKSSSTKTLLGGKLSQEIHPSLINDRKRRDFLLSSRTKWFPEGTGLATVWNEFEKDKERDVGDRYIHEVSTQGDMHVIITIDPDLALLAIDATWIMVDTTFAVVHGKTNSWKLLIWLHGNDKRVVIGRVWSNRAMRDAFFRLWSGIFDAIHTITGFTMNFKVFSKNCSLLGAIGDSEGAQAQGLGDFIILRRLNTPTVNGSSTVDVDDILKVIWKTCLVHFKRGVFALETHVEAFVFQILLGFPYYLETEAKFDDFKAFCTNSTNAKIKAWWAHKISYPWLLPSSNRFLTSMPPRHWDLIPGDTNPIEGSHAQDNQVNHTNRSLLEAILLHVSSSLNDGNISDHFISAREYDQQTARVLKASADAGILKNGNDSLQARFAVLSRRQARARTKKAELEIRDGGKHLKAKLKAAERREKEKELEIQKLRAQLSALPVLPSNARQRPQAGPSTRRYISSSSPSIDVDGFSFESLIAGPSRLPALFPDLPMDDVKDLQSDFDYQFALQSDIMDNALQRIAYGSSDPLDFDHGNRPMYPIHGDNEVLASDPYTCTRE</sequence>
<evidence type="ECO:0000256" key="1">
    <source>
        <dbReference type="SAM" id="Coils"/>
    </source>
</evidence>
<evidence type="ECO:0000313" key="3">
    <source>
        <dbReference type="EMBL" id="KAJ7351325.1"/>
    </source>
</evidence>
<dbReference type="Proteomes" id="UP001218218">
    <property type="component" value="Unassembled WGS sequence"/>
</dbReference>
<gene>
    <name evidence="3" type="ORF">DFH08DRAFT_935064</name>
</gene>
<dbReference type="EMBL" id="JARIHO010000013">
    <property type="protein sequence ID" value="KAJ7351325.1"/>
    <property type="molecule type" value="Genomic_DNA"/>
</dbReference>
<feature type="region of interest" description="Disordered" evidence="2">
    <location>
        <begin position="464"/>
        <end position="484"/>
    </location>
</feature>
<dbReference type="AlphaFoldDB" id="A0AAD7A7G7"/>
<evidence type="ECO:0000256" key="2">
    <source>
        <dbReference type="SAM" id="MobiDB-lite"/>
    </source>
</evidence>
<protein>
    <submittedName>
        <fullName evidence="3">Uncharacterized protein</fullName>
    </submittedName>
</protein>
<accession>A0AAD7A7G7</accession>
<comment type="caution">
    <text evidence="3">The sequence shown here is derived from an EMBL/GenBank/DDBJ whole genome shotgun (WGS) entry which is preliminary data.</text>
</comment>
<keyword evidence="1" id="KW-0175">Coiled coil</keyword>
<evidence type="ECO:0000313" key="4">
    <source>
        <dbReference type="Proteomes" id="UP001218218"/>
    </source>
</evidence>
<organism evidence="3 4">
    <name type="scientific">Mycena albidolilacea</name>
    <dbReference type="NCBI Taxonomy" id="1033008"/>
    <lineage>
        <taxon>Eukaryota</taxon>
        <taxon>Fungi</taxon>
        <taxon>Dikarya</taxon>
        <taxon>Basidiomycota</taxon>
        <taxon>Agaricomycotina</taxon>
        <taxon>Agaricomycetes</taxon>
        <taxon>Agaricomycetidae</taxon>
        <taxon>Agaricales</taxon>
        <taxon>Marasmiineae</taxon>
        <taxon>Mycenaceae</taxon>
        <taxon>Mycena</taxon>
    </lineage>
</organism>
<name>A0AAD7A7G7_9AGAR</name>
<proteinExistence type="predicted"/>
<feature type="coiled-coil region" evidence="1">
    <location>
        <begin position="429"/>
        <end position="456"/>
    </location>
</feature>